<protein>
    <submittedName>
        <fullName evidence="2">Uncharacterized protein</fullName>
    </submittedName>
</protein>
<name>A0ABD5XRJ0_9EURY</name>
<dbReference type="EMBL" id="JBHSZG010000002">
    <property type="protein sequence ID" value="MFC7137693.1"/>
    <property type="molecule type" value="Genomic_DNA"/>
</dbReference>
<proteinExistence type="predicted"/>
<evidence type="ECO:0000256" key="1">
    <source>
        <dbReference type="SAM" id="MobiDB-lite"/>
    </source>
</evidence>
<gene>
    <name evidence="2" type="ORF">ACFQRB_16985</name>
</gene>
<evidence type="ECO:0000313" key="2">
    <source>
        <dbReference type="EMBL" id="MFC7137693.1"/>
    </source>
</evidence>
<keyword evidence="3" id="KW-1185">Reference proteome</keyword>
<feature type="compositionally biased region" description="Basic and acidic residues" evidence="1">
    <location>
        <begin position="21"/>
        <end position="34"/>
    </location>
</feature>
<comment type="caution">
    <text evidence="2">The sequence shown here is derived from an EMBL/GenBank/DDBJ whole genome shotgun (WGS) entry which is preliminary data.</text>
</comment>
<sequence length="87" mass="9743">MALFNEAAIELGTASSEDIQPVEHEPKDRESWSRDEIVDDEKWNATVDAFAEEYGIDSNIRKKIVQDDLLVNGLTKEDSIQVFAGST</sequence>
<organism evidence="2 3">
    <name type="scientific">Halobaculum litoreum</name>
    <dbReference type="NCBI Taxonomy" id="3031998"/>
    <lineage>
        <taxon>Archaea</taxon>
        <taxon>Methanobacteriati</taxon>
        <taxon>Methanobacteriota</taxon>
        <taxon>Stenosarchaea group</taxon>
        <taxon>Halobacteria</taxon>
        <taxon>Halobacteriales</taxon>
        <taxon>Haloferacaceae</taxon>
        <taxon>Halobaculum</taxon>
    </lineage>
</organism>
<feature type="region of interest" description="Disordered" evidence="1">
    <location>
        <begin position="12"/>
        <end position="34"/>
    </location>
</feature>
<dbReference type="Proteomes" id="UP001596368">
    <property type="component" value="Unassembled WGS sequence"/>
</dbReference>
<evidence type="ECO:0000313" key="3">
    <source>
        <dbReference type="Proteomes" id="UP001596368"/>
    </source>
</evidence>
<dbReference type="AlphaFoldDB" id="A0ABD5XRJ0"/>
<accession>A0ABD5XRJ0</accession>
<reference evidence="2 3" key="1">
    <citation type="journal article" date="2019" name="Int. J. Syst. Evol. Microbiol.">
        <title>The Global Catalogue of Microorganisms (GCM) 10K type strain sequencing project: providing services to taxonomists for standard genome sequencing and annotation.</title>
        <authorList>
            <consortium name="The Broad Institute Genomics Platform"/>
            <consortium name="The Broad Institute Genome Sequencing Center for Infectious Disease"/>
            <person name="Wu L."/>
            <person name="Ma J."/>
        </authorList>
    </citation>
    <scope>NUCLEOTIDE SEQUENCE [LARGE SCALE GENOMIC DNA]</scope>
    <source>
        <strain evidence="2 3">DT92</strain>
    </source>
</reference>